<accession>A0A1H6XMU2</accession>
<evidence type="ECO:0000256" key="1">
    <source>
        <dbReference type="ARBA" id="ARBA00002901"/>
    </source>
</evidence>
<dbReference type="InterPro" id="IPR005110">
    <property type="entry name" value="MoeA_linker/N"/>
</dbReference>
<dbReference type="PANTHER" id="PTHR10192">
    <property type="entry name" value="MOLYBDOPTERIN BIOSYNTHESIS PROTEIN"/>
    <property type="match status" value="1"/>
</dbReference>
<dbReference type="GO" id="GO:0061599">
    <property type="term" value="F:molybdopterin molybdotransferase activity"/>
    <property type="evidence" value="ECO:0007669"/>
    <property type="project" value="UniProtKB-UniRule"/>
</dbReference>
<dbReference type="Pfam" id="PF03454">
    <property type="entry name" value="MoeA_C"/>
    <property type="match status" value="1"/>
</dbReference>
<dbReference type="PROSITE" id="PS01079">
    <property type="entry name" value="MOCF_BIOSYNTHESIS_2"/>
    <property type="match status" value="1"/>
</dbReference>
<dbReference type="NCBIfam" id="TIGR00177">
    <property type="entry name" value="molyb_syn"/>
    <property type="match status" value="1"/>
</dbReference>
<dbReference type="InterPro" id="IPR038987">
    <property type="entry name" value="MoeA-like"/>
</dbReference>
<dbReference type="InterPro" id="IPR036688">
    <property type="entry name" value="MoeA_C_domain_IV_sf"/>
</dbReference>
<comment type="cofactor">
    <cofactor evidence="10">
        <name>Mg(2+)</name>
        <dbReference type="ChEBI" id="CHEBI:18420"/>
    </cofactor>
</comment>
<evidence type="ECO:0000256" key="5">
    <source>
        <dbReference type="ARBA" id="ARBA00013269"/>
    </source>
</evidence>
<organism evidence="12 13">
    <name type="scientific">Propionispira arboris</name>
    <dbReference type="NCBI Taxonomy" id="84035"/>
    <lineage>
        <taxon>Bacteria</taxon>
        <taxon>Bacillati</taxon>
        <taxon>Bacillota</taxon>
        <taxon>Negativicutes</taxon>
        <taxon>Selenomonadales</taxon>
        <taxon>Selenomonadaceae</taxon>
        <taxon>Propionispira</taxon>
    </lineage>
</organism>
<dbReference type="CDD" id="cd00887">
    <property type="entry name" value="MoeA"/>
    <property type="match status" value="1"/>
</dbReference>
<dbReference type="InterPro" id="IPR005111">
    <property type="entry name" value="MoeA_C_domain_IV"/>
</dbReference>
<dbReference type="SUPFAM" id="SSF53218">
    <property type="entry name" value="Molybdenum cofactor biosynthesis proteins"/>
    <property type="match status" value="1"/>
</dbReference>
<dbReference type="Gene3D" id="2.170.190.11">
    <property type="entry name" value="Molybdopterin biosynthesis moea protein, domain 3"/>
    <property type="match status" value="1"/>
</dbReference>
<keyword evidence="10" id="KW-0460">Magnesium</keyword>
<dbReference type="NCBIfam" id="NF045515">
    <property type="entry name" value="Glp_gephyrin"/>
    <property type="match status" value="1"/>
</dbReference>
<keyword evidence="8 10" id="KW-0501">Molybdenum cofactor biosynthesis</keyword>
<evidence type="ECO:0000256" key="10">
    <source>
        <dbReference type="RuleBase" id="RU365090"/>
    </source>
</evidence>
<gene>
    <name evidence="12" type="ORF">SAMN05660742_105215</name>
</gene>
<evidence type="ECO:0000256" key="6">
    <source>
        <dbReference type="ARBA" id="ARBA00021108"/>
    </source>
</evidence>
<proteinExistence type="inferred from homology"/>
<protein>
    <recommendedName>
        <fullName evidence="6 10">Molybdopterin molybdenumtransferase</fullName>
        <ecNumber evidence="5 10">2.10.1.1</ecNumber>
    </recommendedName>
</protein>
<keyword evidence="10" id="KW-0808">Transferase</keyword>
<sequence>MDFFQCISLKEAQRLIENELLNHKIEQEILALPASLGRIAACDIQSTVVLPSFSRSTVDGFAVRSSDTFAASETSPAMFTIVGEVCMGKSTALKLLPGEAVHIPTGGMLPQNADAVVMIEYTEQMDETMLMVLHAATPKENVVWRGEDVQAKQLLVEKGQQIASRHIGILAACGIGQVAVNKKLRVAVFSTGDELVDLGQKPEAGQLWDTNSYVLAAMLEEQGFCAVRMGIVEDTQTAFLAALQKGIEGFQAVLISGGSSVGVRDHTVNAVNALGKPGVLFHGLMIKPGKPMIFGSVNAVPIFGLPGHPVAACTVCKALVLPALARMSGENVSHEITIKAKLMRNIASSVSRDDFIQVKLVYQEGEYQAIPILGKSGLIRLLAEADGMIQIPAGKTGCSEGEIVEVFHIHQIKRV</sequence>
<dbReference type="UniPathway" id="UPA00344"/>
<comment type="catalytic activity">
    <reaction evidence="9">
        <text>adenylyl-molybdopterin + molybdate = Mo-molybdopterin + AMP + H(+)</text>
        <dbReference type="Rhea" id="RHEA:35047"/>
        <dbReference type="ChEBI" id="CHEBI:15378"/>
        <dbReference type="ChEBI" id="CHEBI:36264"/>
        <dbReference type="ChEBI" id="CHEBI:62727"/>
        <dbReference type="ChEBI" id="CHEBI:71302"/>
        <dbReference type="ChEBI" id="CHEBI:456215"/>
        <dbReference type="EC" id="2.10.1.1"/>
    </reaction>
</comment>
<dbReference type="Gene3D" id="3.90.105.10">
    <property type="entry name" value="Molybdopterin biosynthesis moea protein, domain 2"/>
    <property type="match status" value="1"/>
</dbReference>
<dbReference type="Pfam" id="PF00994">
    <property type="entry name" value="MoCF_biosynth"/>
    <property type="match status" value="1"/>
</dbReference>
<dbReference type="Proteomes" id="UP000199662">
    <property type="component" value="Unassembled WGS sequence"/>
</dbReference>
<dbReference type="Gene3D" id="3.40.980.10">
    <property type="entry name" value="MoaB/Mog-like domain"/>
    <property type="match status" value="1"/>
</dbReference>
<dbReference type="GO" id="GO:0005829">
    <property type="term" value="C:cytosol"/>
    <property type="evidence" value="ECO:0007669"/>
    <property type="project" value="TreeGrafter"/>
</dbReference>
<dbReference type="PANTHER" id="PTHR10192:SF5">
    <property type="entry name" value="GEPHYRIN"/>
    <property type="match status" value="1"/>
</dbReference>
<evidence type="ECO:0000256" key="7">
    <source>
        <dbReference type="ARBA" id="ARBA00022505"/>
    </source>
</evidence>
<dbReference type="STRING" id="84035.SAMN05660742_105215"/>
<comment type="function">
    <text evidence="2">May be involved in the biosynthesis of molybdopterin.</text>
</comment>
<evidence type="ECO:0000256" key="3">
    <source>
        <dbReference type="ARBA" id="ARBA00005046"/>
    </source>
</evidence>
<evidence type="ECO:0000256" key="2">
    <source>
        <dbReference type="ARBA" id="ARBA00003487"/>
    </source>
</evidence>
<evidence type="ECO:0000313" key="12">
    <source>
        <dbReference type="EMBL" id="SEJ30408.1"/>
    </source>
</evidence>
<keyword evidence="10" id="KW-0479">Metal-binding</keyword>
<dbReference type="SMART" id="SM00852">
    <property type="entry name" value="MoCF_biosynth"/>
    <property type="match status" value="1"/>
</dbReference>
<evidence type="ECO:0000256" key="8">
    <source>
        <dbReference type="ARBA" id="ARBA00023150"/>
    </source>
</evidence>
<comment type="function">
    <text evidence="1 10">Catalyzes the insertion of molybdate into adenylated molybdopterin with the concomitant release of AMP.</text>
</comment>
<dbReference type="GO" id="GO:0006777">
    <property type="term" value="P:Mo-molybdopterin cofactor biosynthetic process"/>
    <property type="evidence" value="ECO:0007669"/>
    <property type="project" value="UniProtKB-UniRule"/>
</dbReference>
<dbReference type="SUPFAM" id="SSF63867">
    <property type="entry name" value="MoeA C-terminal domain-like"/>
    <property type="match status" value="1"/>
</dbReference>
<dbReference type="Pfam" id="PF03453">
    <property type="entry name" value="MoeA_N"/>
    <property type="match status" value="1"/>
</dbReference>
<dbReference type="EC" id="2.10.1.1" evidence="5 10"/>
<dbReference type="InterPro" id="IPR001453">
    <property type="entry name" value="MoaB/Mog_dom"/>
</dbReference>
<dbReference type="GO" id="GO:0046872">
    <property type="term" value="F:metal ion binding"/>
    <property type="evidence" value="ECO:0007669"/>
    <property type="project" value="UniProtKB-UniRule"/>
</dbReference>
<name>A0A1H6XMU2_9FIRM</name>
<comment type="pathway">
    <text evidence="3 10">Cofactor biosynthesis; molybdopterin biosynthesis.</text>
</comment>
<evidence type="ECO:0000313" key="13">
    <source>
        <dbReference type="Proteomes" id="UP000199662"/>
    </source>
</evidence>
<keyword evidence="7 10" id="KW-0500">Molybdenum</keyword>
<keyword evidence="13" id="KW-1185">Reference proteome</keyword>
<evidence type="ECO:0000259" key="11">
    <source>
        <dbReference type="SMART" id="SM00852"/>
    </source>
</evidence>
<dbReference type="InterPro" id="IPR036425">
    <property type="entry name" value="MoaB/Mog-like_dom_sf"/>
</dbReference>
<evidence type="ECO:0000256" key="4">
    <source>
        <dbReference type="ARBA" id="ARBA00010763"/>
    </source>
</evidence>
<evidence type="ECO:0000256" key="9">
    <source>
        <dbReference type="ARBA" id="ARBA00047317"/>
    </source>
</evidence>
<dbReference type="SUPFAM" id="SSF63882">
    <property type="entry name" value="MoeA N-terminal region -like"/>
    <property type="match status" value="1"/>
</dbReference>
<dbReference type="InterPro" id="IPR008284">
    <property type="entry name" value="MoCF_biosynth_CS"/>
</dbReference>
<dbReference type="AlphaFoldDB" id="A0A1H6XMU2"/>
<comment type="similarity">
    <text evidence="4 10">Belongs to the MoeA family.</text>
</comment>
<reference evidence="12 13" key="1">
    <citation type="submission" date="2016-10" db="EMBL/GenBank/DDBJ databases">
        <authorList>
            <person name="de Groot N.N."/>
        </authorList>
    </citation>
    <scope>NUCLEOTIDE SEQUENCE [LARGE SCALE GENOMIC DNA]</scope>
    <source>
        <strain evidence="12 13">DSM 2179</strain>
    </source>
</reference>
<dbReference type="RefSeq" id="WP_091830463.1">
    <property type="nucleotide sequence ID" value="NZ_FNZK01000005.1"/>
</dbReference>
<dbReference type="Gene3D" id="2.40.340.10">
    <property type="entry name" value="MoeA, C-terminal, domain IV"/>
    <property type="match status" value="1"/>
</dbReference>
<dbReference type="InterPro" id="IPR036135">
    <property type="entry name" value="MoeA_linker/N_sf"/>
</dbReference>
<feature type="domain" description="MoaB/Mog" evidence="11">
    <location>
        <begin position="187"/>
        <end position="326"/>
    </location>
</feature>
<dbReference type="EMBL" id="FNZK01000005">
    <property type="protein sequence ID" value="SEJ30408.1"/>
    <property type="molecule type" value="Genomic_DNA"/>
</dbReference>